<dbReference type="InParanoid" id="A0A1V9XZQ3"/>
<dbReference type="OrthoDB" id="6516376at2759"/>
<dbReference type="AlphaFoldDB" id="A0A1V9XZQ3"/>
<evidence type="ECO:0000313" key="3">
    <source>
        <dbReference type="Proteomes" id="UP000192247"/>
    </source>
</evidence>
<keyword evidence="1" id="KW-0732">Signal</keyword>
<gene>
    <name evidence="2" type="ORF">BIW11_06042</name>
</gene>
<sequence length="99" mass="10909">MKCAVTFIVLLSVALANALNSFRSYHGGFDTDYGHEHVEISHAKLAKVSFVKTPVISAYYVKKPIVSYISKPVKSVSYVSKPVVSLHTIPIISYGHGLW</sequence>
<keyword evidence="3" id="KW-1185">Reference proteome</keyword>
<organism evidence="2 3">
    <name type="scientific">Tropilaelaps mercedesae</name>
    <dbReference type="NCBI Taxonomy" id="418985"/>
    <lineage>
        <taxon>Eukaryota</taxon>
        <taxon>Metazoa</taxon>
        <taxon>Ecdysozoa</taxon>
        <taxon>Arthropoda</taxon>
        <taxon>Chelicerata</taxon>
        <taxon>Arachnida</taxon>
        <taxon>Acari</taxon>
        <taxon>Parasitiformes</taxon>
        <taxon>Mesostigmata</taxon>
        <taxon>Gamasina</taxon>
        <taxon>Dermanyssoidea</taxon>
        <taxon>Laelapidae</taxon>
        <taxon>Tropilaelaps</taxon>
    </lineage>
</organism>
<reference evidence="2 3" key="1">
    <citation type="journal article" date="2017" name="Gigascience">
        <title>Draft genome of the honey bee ectoparasitic mite, Tropilaelaps mercedesae, is shaped by the parasitic life history.</title>
        <authorList>
            <person name="Dong X."/>
            <person name="Armstrong S.D."/>
            <person name="Xia D."/>
            <person name="Makepeace B.L."/>
            <person name="Darby A.C."/>
            <person name="Kadowaki T."/>
        </authorList>
    </citation>
    <scope>NUCLEOTIDE SEQUENCE [LARGE SCALE GENOMIC DNA]</scope>
    <source>
        <strain evidence="2">Wuxi-XJTLU</strain>
    </source>
</reference>
<name>A0A1V9XZQ3_9ACAR</name>
<evidence type="ECO:0000256" key="1">
    <source>
        <dbReference type="SAM" id="SignalP"/>
    </source>
</evidence>
<dbReference type="Proteomes" id="UP000192247">
    <property type="component" value="Unassembled WGS sequence"/>
</dbReference>
<feature type="signal peptide" evidence="1">
    <location>
        <begin position="1"/>
        <end position="18"/>
    </location>
</feature>
<accession>A0A1V9XZQ3</accession>
<proteinExistence type="predicted"/>
<comment type="caution">
    <text evidence="2">The sequence shown here is derived from an EMBL/GenBank/DDBJ whole genome shotgun (WGS) entry which is preliminary data.</text>
</comment>
<evidence type="ECO:0000313" key="2">
    <source>
        <dbReference type="EMBL" id="OQR78987.1"/>
    </source>
</evidence>
<dbReference type="EMBL" id="MNPL01001602">
    <property type="protein sequence ID" value="OQR78987.1"/>
    <property type="molecule type" value="Genomic_DNA"/>
</dbReference>
<feature type="chain" id="PRO_5013297540" evidence="1">
    <location>
        <begin position="19"/>
        <end position="99"/>
    </location>
</feature>
<protein>
    <submittedName>
        <fullName evidence="2">Uncharacterized protein</fullName>
    </submittedName>
</protein>